<keyword evidence="5" id="KW-1185">Reference proteome</keyword>
<dbReference type="RefSeq" id="WP_131888632.1">
    <property type="nucleotide sequence ID" value="NZ_SMKU01000001.1"/>
</dbReference>
<feature type="domain" description="SWIM-type" evidence="3">
    <location>
        <begin position="52"/>
        <end position="89"/>
    </location>
</feature>
<dbReference type="PROSITE" id="PS50966">
    <property type="entry name" value="ZF_SWIM"/>
    <property type="match status" value="1"/>
</dbReference>
<feature type="region of interest" description="Disordered" evidence="2">
    <location>
        <begin position="291"/>
        <end position="315"/>
    </location>
</feature>
<dbReference type="Proteomes" id="UP000294513">
    <property type="component" value="Unassembled WGS sequence"/>
</dbReference>
<keyword evidence="1" id="KW-0863">Zinc-finger</keyword>
<dbReference type="InterPro" id="IPR007527">
    <property type="entry name" value="Znf_SWIM"/>
</dbReference>
<proteinExistence type="predicted"/>
<dbReference type="InterPro" id="IPR049245">
    <property type="entry name" value="DUF6880"/>
</dbReference>
<dbReference type="Pfam" id="PF21810">
    <property type="entry name" value="DUF6880"/>
    <property type="match status" value="1"/>
</dbReference>
<accession>A0A4R5CDI7</accession>
<protein>
    <recommendedName>
        <fullName evidence="3">SWIM-type domain-containing protein</fullName>
    </recommendedName>
</protein>
<evidence type="ECO:0000313" key="4">
    <source>
        <dbReference type="EMBL" id="TDD98111.1"/>
    </source>
</evidence>
<sequence length="567" mass="61799">MGRQKVTEESLQGQAGSSAFNRGRVYLGQGRVENLRVTTTSATATVDGSRPYHVRLELRHPRIAGECPCPQGAAGIFCKHCVAATLAWMAEAGPLPLPVPEPPEVADERLRAFLATRDAAWLVEELMRAAGTVPLLRARLEAAAGTDVTTVLDVGPLRRRLSRTIEATCADLDGESSGDLREILAEVDELTVAGFAPTAVELTEHAIDLITPHLDDNDFLVRSLFLSVQRLHLKACTDGHPDPVALADRLVDQAPATGEVFLDALPDYAEALGETGMARYRERVGDAWRALNSGDADEPPDDTDETEKPDEPGDPATIARLRERLAEVEGGADALITVLTESTPSNKDILRIAGALVSEDRDHDAVEWVRRGLAQHDGDVGLRELGAECLVRTGDRRGAVELLWPVFIDSPTLRKYQALANAAGDHWPRWRERALTLLRESLAQSGADYGHRVLVEILLWEGDVEGAWRAAQEVSVHDAGLLLKAARARGVTHPADAIPVLLDHADQEIASKGKTRYSRAANYLAEAQLLAEQAGETEEFVRHMAQLRAKHKAKPALRRYLDQGRLP</sequence>
<dbReference type="OrthoDB" id="3677745at2"/>
<dbReference type="EMBL" id="SMKU01000001">
    <property type="protein sequence ID" value="TDD98111.1"/>
    <property type="molecule type" value="Genomic_DNA"/>
</dbReference>
<comment type="caution">
    <text evidence="4">The sequence shown here is derived from an EMBL/GenBank/DDBJ whole genome shotgun (WGS) entry which is preliminary data.</text>
</comment>
<evidence type="ECO:0000313" key="5">
    <source>
        <dbReference type="Proteomes" id="UP000294513"/>
    </source>
</evidence>
<gene>
    <name evidence="4" type="ORF">E1298_00130</name>
</gene>
<evidence type="ECO:0000256" key="1">
    <source>
        <dbReference type="PROSITE-ProRule" id="PRU00325"/>
    </source>
</evidence>
<keyword evidence="1" id="KW-0862">Zinc</keyword>
<feature type="compositionally biased region" description="Acidic residues" evidence="2">
    <location>
        <begin position="295"/>
        <end position="308"/>
    </location>
</feature>
<dbReference type="AlphaFoldDB" id="A0A4R5CDI7"/>
<keyword evidence="1" id="KW-0479">Metal-binding</keyword>
<organism evidence="4 5">
    <name type="scientific">Actinomadura rubrisoli</name>
    <dbReference type="NCBI Taxonomy" id="2530368"/>
    <lineage>
        <taxon>Bacteria</taxon>
        <taxon>Bacillati</taxon>
        <taxon>Actinomycetota</taxon>
        <taxon>Actinomycetes</taxon>
        <taxon>Streptosporangiales</taxon>
        <taxon>Thermomonosporaceae</taxon>
        <taxon>Actinomadura</taxon>
    </lineage>
</organism>
<evidence type="ECO:0000256" key="2">
    <source>
        <dbReference type="SAM" id="MobiDB-lite"/>
    </source>
</evidence>
<name>A0A4R5CDI7_9ACTN</name>
<evidence type="ECO:0000259" key="3">
    <source>
        <dbReference type="PROSITE" id="PS50966"/>
    </source>
</evidence>
<dbReference type="GO" id="GO:0008270">
    <property type="term" value="F:zinc ion binding"/>
    <property type="evidence" value="ECO:0007669"/>
    <property type="project" value="UniProtKB-KW"/>
</dbReference>
<reference evidence="4 5" key="1">
    <citation type="submission" date="2019-03" db="EMBL/GenBank/DDBJ databases">
        <title>Draft genome sequences of novel Actinobacteria.</title>
        <authorList>
            <person name="Sahin N."/>
            <person name="Ay H."/>
            <person name="Saygin H."/>
        </authorList>
    </citation>
    <scope>NUCLEOTIDE SEQUENCE [LARGE SCALE GENOMIC DNA]</scope>
    <source>
        <strain evidence="4 5">H3C3</strain>
    </source>
</reference>